<dbReference type="PRINTS" id="PR00162">
    <property type="entry name" value="RIESKE"/>
</dbReference>
<evidence type="ECO:0000256" key="5">
    <source>
        <dbReference type="ARBA" id="ARBA00023157"/>
    </source>
</evidence>
<dbReference type="Pfam" id="PF00355">
    <property type="entry name" value="Rieske"/>
    <property type="match status" value="1"/>
</dbReference>
<name>A0A1M6KLL8_9FIRM</name>
<dbReference type="PROSITE" id="PS51296">
    <property type="entry name" value="RIESKE"/>
    <property type="match status" value="1"/>
</dbReference>
<dbReference type="EMBL" id="FQZV01000031">
    <property type="protein sequence ID" value="SHJ59837.1"/>
    <property type="molecule type" value="Genomic_DNA"/>
</dbReference>
<reference evidence="8" key="1">
    <citation type="submission" date="2016-11" db="EMBL/GenBank/DDBJ databases">
        <authorList>
            <person name="Varghese N."/>
            <person name="Submissions S."/>
        </authorList>
    </citation>
    <scope>NUCLEOTIDE SEQUENCE [LARGE SCALE GENOMIC DNA]</scope>
    <source>
        <strain evidence="8">DSM 17957</strain>
    </source>
</reference>
<dbReference type="InterPro" id="IPR038010">
    <property type="entry name" value="YhfW_C"/>
</dbReference>
<dbReference type="CDD" id="cd03477">
    <property type="entry name" value="Rieske_YhfW_C"/>
    <property type="match status" value="1"/>
</dbReference>
<evidence type="ECO:0000313" key="8">
    <source>
        <dbReference type="Proteomes" id="UP000184536"/>
    </source>
</evidence>
<dbReference type="InterPro" id="IPR036922">
    <property type="entry name" value="Rieske_2Fe-2S_sf"/>
</dbReference>
<dbReference type="Pfam" id="PF01266">
    <property type="entry name" value="DAO"/>
    <property type="match status" value="1"/>
</dbReference>
<dbReference type="STRING" id="1121919.SAMN02745975_02441"/>
<evidence type="ECO:0000256" key="4">
    <source>
        <dbReference type="ARBA" id="ARBA00023014"/>
    </source>
</evidence>
<proteinExistence type="predicted"/>
<dbReference type="Gene3D" id="2.102.10.10">
    <property type="entry name" value="Rieske [2Fe-2S] iron-sulphur domain"/>
    <property type="match status" value="1"/>
</dbReference>
<dbReference type="Gene3D" id="3.50.50.60">
    <property type="entry name" value="FAD/NAD(P)-binding domain"/>
    <property type="match status" value="1"/>
</dbReference>
<dbReference type="SUPFAM" id="SSF51971">
    <property type="entry name" value="Nucleotide-binding domain"/>
    <property type="match status" value="1"/>
</dbReference>
<dbReference type="SUPFAM" id="SSF50022">
    <property type="entry name" value="ISP domain"/>
    <property type="match status" value="1"/>
</dbReference>
<dbReference type="AlphaFoldDB" id="A0A1M6KLL8"/>
<dbReference type="GO" id="GO:0005737">
    <property type="term" value="C:cytoplasm"/>
    <property type="evidence" value="ECO:0007669"/>
    <property type="project" value="TreeGrafter"/>
</dbReference>
<evidence type="ECO:0000256" key="3">
    <source>
        <dbReference type="ARBA" id="ARBA00023004"/>
    </source>
</evidence>
<organism evidence="7 8">
    <name type="scientific">Geosporobacter subterraneus DSM 17957</name>
    <dbReference type="NCBI Taxonomy" id="1121919"/>
    <lineage>
        <taxon>Bacteria</taxon>
        <taxon>Bacillati</taxon>
        <taxon>Bacillota</taxon>
        <taxon>Clostridia</taxon>
        <taxon>Peptostreptococcales</taxon>
        <taxon>Thermotaleaceae</taxon>
        <taxon>Geosporobacter</taxon>
    </lineage>
</organism>
<evidence type="ECO:0000256" key="2">
    <source>
        <dbReference type="ARBA" id="ARBA00022723"/>
    </source>
</evidence>
<keyword evidence="3" id="KW-0408">Iron</keyword>
<protein>
    <submittedName>
        <fullName evidence="7">Glycine/D-amino acid oxidase</fullName>
    </submittedName>
</protein>
<dbReference type="InterPro" id="IPR006076">
    <property type="entry name" value="FAD-dep_OxRdtase"/>
</dbReference>
<keyword evidence="1" id="KW-0001">2Fe-2S</keyword>
<dbReference type="GO" id="GO:0016705">
    <property type="term" value="F:oxidoreductase activity, acting on paired donors, with incorporation or reduction of molecular oxygen"/>
    <property type="evidence" value="ECO:0007669"/>
    <property type="project" value="UniProtKB-ARBA"/>
</dbReference>
<gene>
    <name evidence="7" type="ORF">SAMN02745975_02441</name>
</gene>
<dbReference type="Proteomes" id="UP000184536">
    <property type="component" value="Unassembled WGS sequence"/>
</dbReference>
<dbReference type="PANTHER" id="PTHR13847">
    <property type="entry name" value="SARCOSINE DEHYDROGENASE-RELATED"/>
    <property type="match status" value="1"/>
</dbReference>
<evidence type="ECO:0000313" key="7">
    <source>
        <dbReference type="EMBL" id="SHJ59837.1"/>
    </source>
</evidence>
<feature type="domain" description="Rieske" evidence="6">
    <location>
        <begin position="426"/>
        <end position="512"/>
    </location>
</feature>
<keyword evidence="2" id="KW-0479">Metal-binding</keyword>
<dbReference type="GO" id="GO:0046872">
    <property type="term" value="F:metal ion binding"/>
    <property type="evidence" value="ECO:0007669"/>
    <property type="project" value="UniProtKB-KW"/>
</dbReference>
<dbReference type="OrthoDB" id="9767869at2"/>
<evidence type="ECO:0000259" key="6">
    <source>
        <dbReference type="PROSITE" id="PS51296"/>
    </source>
</evidence>
<dbReference type="GO" id="GO:0004497">
    <property type="term" value="F:monooxygenase activity"/>
    <property type="evidence" value="ECO:0007669"/>
    <property type="project" value="UniProtKB-ARBA"/>
</dbReference>
<dbReference type="GO" id="GO:0051537">
    <property type="term" value="F:2 iron, 2 sulfur cluster binding"/>
    <property type="evidence" value="ECO:0007669"/>
    <property type="project" value="UniProtKB-KW"/>
</dbReference>
<accession>A0A1M6KLL8</accession>
<dbReference type="InterPro" id="IPR005805">
    <property type="entry name" value="Rieske_Fe-S_prot_C"/>
</dbReference>
<dbReference type="RefSeq" id="WP_110941552.1">
    <property type="nucleotide sequence ID" value="NZ_FQZV01000031.1"/>
</dbReference>
<sequence>MQKESLKEISFPNPPQSYWIASTPRTDYSELQGDIAVDVAIVGGGMVGITAGYLLKQEGLKVAVMEADRILQGTTGYTTAKVTSQHTLIYNKIMHQMGEERAQQYAAANESAIKTVAQLIKEQSIDCDFSWQPAFVYTQSDQYVQKIEAEVKTASKLGIKAFYQKEIPLPFPVKAAMRFEDQAQFHPRKYLLALAKQIPGDGSHIFEQTRAVDIEEGDSPAVVSASGRKVYAKNIIIASHYPFYDKHGFYFAKIYQERSYVLAGKIQERFPGGMYINAEQPTRSLRSLPTEDGELVMFIGDHHKTGQGENTFQHYLNLKQFAQEIYTLEDIPYRWSAQDCITMDGLPYVGRLTSEKHNIFIATGFQKWGMTNSTASAIILRDLIVKGDNPWTDAYDPARFTPAASSKNFIVENADVAAEFVSGKLAPVPNHIDLQPGEGKIVEVNGQRAGAYKDEAGKIHLVDTTCTHLGCELQWNAAENSWDCPCHGSRYTYDGQIIEGPTVMPLKKIEEK</sequence>
<keyword evidence="4" id="KW-0411">Iron-sulfur</keyword>
<dbReference type="Gene3D" id="3.30.9.10">
    <property type="entry name" value="D-Amino Acid Oxidase, subunit A, domain 2"/>
    <property type="match status" value="1"/>
</dbReference>
<dbReference type="GO" id="GO:0016020">
    <property type="term" value="C:membrane"/>
    <property type="evidence" value="ECO:0007669"/>
    <property type="project" value="InterPro"/>
</dbReference>
<dbReference type="InterPro" id="IPR017941">
    <property type="entry name" value="Rieske_2Fe-2S"/>
</dbReference>
<dbReference type="PANTHER" id="PTHR13847:SF274">
    <property type="entry name" value="RIESKE 2FE-2S IRON-SULFUR PROTEIN YHFW-RELATED"/>
    <property type="match status" value="1"/>
</dbReference>
<keyword evidence="8" id="KW-1185">Reference proteome</keyword>
<evidence type="ECO:0000256" key="1">
    <source>
        <dbReference type="ARBA" id="ARBA00022714"/>
    </source>
</evidence>
<dbReference type="InterPro" id="IPR036188">
    <property type="entry name" value="FAD/NAD-bd_sf"/>
</dbReference>
<keyword evidence="5" id="KW-1015">Disulfide bond</keyword>
<dbReference type="FunFam" id="2.102.10.10:FF:000014">
    <property type="entry name" value="Oxidoreductase, FAD dependent"/>
    <property type="match status" value="1"/>
</dbReference>